<protein>
    <submittedName>
        <fullName evidence="1">Uncharacterized protein</fullName>
    </submittedName>
</protein>
<evidence type="ECO:0000313" key="2">
    <source>
        <dbReference type="Proteomes" id="UP000177171"/>
    </source>
</evidence>
<organism evidence="1 2">
    <name type="scientific">Candidatus Sungbacteria bacterium RIFCSPLOWO2_12_FULL_41_11</name>
    <dbReference type="NCBI Taxonomy" id="1802286"/>
    <lineage>
        <taxon>Bacteria</taxon>
        <taxon>Candidatus Sungiibacteriota</taxon>
    </lineage>
</organism>
<reference evidence="1 2" key="1">
    <citation type="journal article" date="2016" name="Nat. Commun.">
        <title>Thousands of microbial genomes shed light on interconnected biogeochemical processes in an aquifer system.</title>
        <authorList>
            <person name="Anantharaman K."/>
            <person name="Brown C.T."/>
            <person name="Hug L.A."/>
            <person name="Sharon I."/>
            <person name="Castelle C.J."/>
            <person name="Probst A.J."/>
            <person name="Thomas B.C."/>
            <person name="Singh A."/>
            <person name="Wilkins M.J."/>
            <person name="Karaoz U."/>
            <person name="Brodie E.L."/>
            <person name="Williams K.H."/>
            <person name="Hubbard S.S."/>
            <person name="Banfield J.F."/>
        </authorList>
    </citation>
    <scope>NUCLEOTIDE SEQUENCE [LARGE SCALE GENOMIC DNA]</scope>
</reference>
<dbReference type="AlphaFoldDB" id="A0A1G2LPW0"/>
<name>A0A1G2LPW0_9BACT</name>
<comment type="caution">
    <text evidence="1">The sequence shown here is derived from an EMBL/GenBank/DDBJ whole genome shotgun (WGS) entry which is preliminary data.</text>
</comment>
<dbReference type="Proteomes" id="UP000177171">
    <property type="component" value="Unassembled WGS sequence"/>
</dbReference>
<sequence length="233" mass="25706">METPFPKFMNNQFKKSKIIGAAVLVLAVAVSGILYWKRIYPWTTGTSGVTDDYEMGVMGTDETGKGGSNADGNTAEVLETYRHPAFGFSFQYPKGFKTGIFPAGEGETIVVEKSPEDEPTTAGGSAPEKAREGFQIYISAFDEEGPLTLERVKKEIPDLIVESPQTVILGSSASKDFEALVFFSRNESLGRTREAWFVWPQSPQPDGNYLYQISAYASFDAELSKIMATWKFD</sequence>
<evidence type="ECO:0000313" key="1">
    <source>
        <dbReference type="EMBL" id="OHA12882.1"/>
    </source>
</evidence>
<accession>A0A1G2LPW0</accession>
<gene>
    <name evidence="1" type="ORF">A3G49_03810</name>
</gene>
<dbReference type="EMBL" id="MHQY01000038">
    <property type="protein sequence ID" value="OHA12882.1"/>
    <property type="molecule type" value="Genomic_DNA"/>
</dbReference>
<proteinExistence type="predicted"/>